<dbReference type="Gene3D" id="1.20.1220.20">
    <property type="entry name" value="Uncharcterised protein PF01724"/>
    <property type="match status" value="1"/>
</dbReference>
<dbReference type="InterPro" id="IPR002636">
    <property type="entry name" value="DUF29"/>
</dbReference>
<dbReference type="Proteomes" id="UP000712673">
    <property type="component" value="Unassembled WGS sequence"/>
</dbReference>
<evidence type="ECO:0000313" key="1">
    <source>
        <dbReference type="EMBL" id="MBM3224773.1"/>
    </source>
</evidence>
<sequence>MRPSVAGAMSGACLPDGREIWETVPITEVDFLDPQEQVVVLDSSSGTPLLAHLAQVERAETEAYELLLWWALPGERHGNWAAAIIAARARLEDLVVDSPSLHAMLADVMTQEYPWARSKAQDPGAGMVFPATCPFAVAQLVDETFFPEAVREVAG</sequence>
<evidence type="ECO:0000313" key="2">
    <source>
        <dbReference type="Proteomes" id="UP000712673"/>
    </source>
</evidence>
<dbReference type="AlphaFoldDB" id="A0A938B4I7"/>
<organism evidence="1 2">
    <name type="scientific">Tectimicrobiota bacterium</name>
    <dbReference type="NCBI Taxonomy" id="2528274"/>
    <lineage>
        <taxon>Bacteria</taxon>
        <taxon>Pseudomonadati</taxon>
        <taxon>Nitrospinota/Tectimicrobiota group</taxon>
        <taxon>Candidatus Tectimicrobiota</taxon>
    </lineage>
</organism>
<gene>
    <name evidence="1" type="ORF">FJZ47_13345</name>
</gene>
<accession>A0A938B4I7</accession>
<protein>
    <submittedName>
        <fullName evidence="1">DUF29 domain-containing protein</fullName>
    </submittedName>
</protein>
<comment type="caution">
    <text evidence="1">The sequence shown here is derived from an EMBL/GenBank/DDBJ whole genome shotgun (WGS) entry which is preliminary data.</text>
</comment>
<dbReference type="PANTHER" id="PTHR34235:SF3">
    <property type="entry name" value="SLR1203 PROTEIN"/>
    <property type="match status" value="1"/>
</dbReference>
<name>A0A938B4I7_UNCTE</name>
<dbReference type="PANTHER" id="PTHR34235">
    <property type="entry name" value="SLR1203 PROTEIN-RELATED"/>
    <property type="match status" value="1"/>
</dbReference>
<dbReference type="Pfam" id="PF01724">
    <property type="entry name" value="DUF29"/>
    <property type="match status" value="1"/>
</dbReference>
<proteinExistence type="predicted"/>
<dbReference type="EMBL" id="VGLS01000402">
    <property type="protein sequence ID" value="MBM3224773.1"/>
    <property type="molecule type" value="Genomic_DNA"/>
</dbReference>
<reference evidence="1" key="1">
    <citation type="submission" date="2019-03" db="EMBL/GenBank/DDBJ databases">
        <title>Lake Tanganyika Metagenome-Assembled Genomes (MAGs).</title>
        <authorList>
            <person name="Tran P."/>
        </authorList>
    </citation>
    <scope>NUCLEOTIDE SEQUENCE</scope>
    <source>
        <strain evidence="1">K_DeepCast_65m_m2_066</strain>
    </source>
</reference>